<keyword evidence="2 6" id="KW-0689">Ribosomal protein</keyword>
<dbReference type="Gene3D" id="3.40.1120.10">
    <property type="entry name" value="Ribosomal protein l15e"/>
    <property type="match status" value="1"/>
</dbReference>
<evidence type="ECO:0000256" key="5">
    <source>
        <dbReference type="ARBA" id="ARBA00046623"/>
    </source>
</evidence>
<sequence length="154" mass="18404">WWEYKLVQSLWKTIWKFLKKLKISLFFCQQQLAPAPRGHNMHRRRYKASQGYVTYLILECLRGPRHPVPKEVTYGKPVHHGSNQLQFAQSLQSVVKERPGHHYGALRVLSSYRAREDSMYKFFEVILIDSLHKTIKRDPDPKWITKPVHKHRVM</sequence>
<dbReference type="eggNOG" id="KOG1678">
    <property type="taxonomic scope" value="Eukaryota"/>
</dbReference>
<dbReference type="SMART" id="SM01384">
    <property type="entry name" value="Ribosomal_L15e"/>
    <property type="match status" value="1"/>
</dbReference>
<dbReference type="InterPro" id="IPR000439">
    <property type="entry name" value="Ribosomal_eL15"/>
</dbReference>
<reference evidence="7" key="2">
    <citation type="submission" date="2025-08" db="UniProtKB">
        <authorList>
            <consortium name="Ensembl"/>
        </authorList>
    </citation>
    <scope>IDENTIFICATION</scope>
</reference>
<dbReference type="HOGENOM" id="CLU_080796_2_0_1"/>
<dbReference type="Proteomes" id="UP000008912">
    <property type="component" value="Unassembled WGS sequence"/>
</dbReference>
<proteinExistence type="inferred from homology"/>
<keyword evidence="8" id="KW-1185">Reference proteome</keyword>
<dbReference type="Pfam" id="PF00827">
    <property type="entry name" value="Ribosomal_L15e"/>
    <property type="match status" value="1"/>
</dbReference>
<comment type="function">
    <text evidence="4">Component of the large ribosomal subunit. The ribosome is a large ribonucleoprotein complex responsible for the synthesis of proteins in the cell.</text>
</comment>
<evidence type="ECO:0000256" key="3">
    <source>
        <dbReference type="ARBA" id="ARBA00023274"/>
    </source>
</evidence>
<dbReference type="GO" id="GO:0022625">
    <property type="term" value="C:cytosolic large ribosomal subunit"/>
    <property type="evidence" value="ECO:0007669"/>
    <property type="project" value="TreeGrafter"/>
</dbReference>
<evidence type="ECO:0000313" key="8">
    <source>
        <dbReference type="Proteomes" id="UP000008912"/>
    </source>
</evidence>
<evidence type="ECO:0000256" key="2">
    <source>
        <dbReference type="ARBA" id="ARBA00022980"/>
    </source>
</evidence>
<dbReference type="InParanoid" id="G1L241"/>
<dbReference type="InterPro" id="IPR024794">
    <property type="entry name" value="Rbsml_eL15_core_dom_sf"/>
</dbReference>
<dbReference type="Ensembl" id="ENSAMET00000000983.2">
    <property type="protein sequence ID" value="ENSAMEP00000000946.2"/>
    <property type="gene ID" value="ENSAMEG00000000916.2"/>
</dbReference>
<dbReference type="InterPro" id="IPR012678">
    <property type="entry name" value="Ribosomal_uL23/eL15/eS24_sf"/>
</dbReference>
<dbReference type="STRING" id="9646.ENSAMEP00000000946"/>
<protein>
    <recommendedName>
        <fullName evidence="6">Ribosomal protein L15</fullName>
    </recommendedName>
</protein>
<organism evidence="7 8">
    <name type="scientific">Ailuropoda melanoleuca</name>
    <name type="common">Giant panda</name>
    <dbReference type="NCBI Taxonomy" id="9646"/>
    <lineage>
        <taxon>Eukaryota</taxon>
        <taxon>Metazoa</taxon>
        <taxon>Chordata</taxon>
        <taxon>Craniata</taxon>
        <taxon>Vertebrata</taxon>
        <taxon>Euteleostomi</taxon>
        <taxon>Mammalia</taxon>
        <taxon>Eutheria</taxon>
        <taxon>Laurasiatheria</taxon>
        <taxon>Carnivora</taxon>
        <taxon>Caniformia</taxon>
        <taxon>Ursidae</taxon>
        <taxon>Ailuropoda</taxon>
    </lineage>
</organism>
<reference evidence="7" key="3">
    <citation type="submission" date="2025-09" db="UniProtKB">
        <authorList>
            <consortium name="Ensembl"/>
        </authorList>
    </citation>
    <scope>IDENTIFICATION</scope>
</reference>
<dbReference type="GO" id="GO:0003723">
    <property type="term" value="F:RNA binding"/>
    <property type="evidence" value="ECO:0007669"/>
    <property type="project" value="TreeGrafter"/>
</dbReference>
<dbReference type="AlphaFoldDB" id="G1L241"/>
<dbReference type="GeneTree" id="ENSGT00910000144184"/>
<keyword evidence="3 6" id="KW-0687">Ribonucleoprotein</keyword>
<comment type="similarity">
    <text evidence="1 6">Belongs to the eukaryotic ribosomal protein eL15 family.</text>
</comment>
<name>G1L241_AILME</name>
<dbReference type="GO" id="GO:0003735">
    <property type="term" value="F:structural constituent of ribosome"/>
    <property type="evidence" value="ECO:0007669"/>
    <property type="project" value="InterPro"/>
</dbReference>
<dbReference type="SUPFAM" id="SSF54189">
    <property type="entry name" value="Ribosomal proteins S24e, L23 and L15e"/>
    <property type="match status" value="1"/>
</dbReference>
<evidence type="ECO:0000256" key="1">
    <source>
        <dbReference type="ARBA" id="ARBA00006857"/>
    </source>
</evidence>
<dbReference type="GO" id="GO:0002181">
    <property type="term" value="P:cytoplasmic translation"/>
    <property type="evidence" value="ECO:0007669"/>
    <property type="project" value="TreeGrafter"/>
</dbReference>
<dbReference type="PANTHER" id="PTHR11847:SF4">
    <property type="entry name" value="LARGE RIBOSOMAL SUBUNIT PROTEIN EL15"/>
    <property type="match status" value="1"/>
</dbReference>
<reference evidence="7 8" key="1">
    <citation type="journal article" date="2010" name="Nature">
        <title>The sequence and de novo assembly of the giant panda genome.</title>
        <authorList>
            <person name="Li R."/>
            <person name="Fan W."/>
            <person name="Tian G."/>
            <person name="Zhu H."/>
            <person name="He L."/>
            <person name="Cai J."/>
            <person name="Huang Q."/>
            <person name="Cai Q."/>
            <person name="Li B."/>
            <person name="Bai Y."/>
            <person name="Zhang Z."/>
            <person name="Zhang Y."/>
            <person name="Wang W."/>
            <person name="Li J."/>
            <person name="Wei F."/>
            <person name="Li H."/>
            <person name="Jian M."/>
            <person name="Li J."/>
            <person name="Zhang Z."/>
            <person name="Nielsen R."/>
            <person name="Li D."/>
            <person name="Gu W."/>
            <person name="Yang Z."/>
            <person name="Xuan Z."/>
            <person name="Ryder O.A."/>
            <person name="Leung F.C."/>
            <person name="Zhou Y."/>
            <person name="Cao J."/>
            <person name="Sun X."/>
            <person name="Fu Y."/>
            <person name="Fang X."/>
            <person name="Guo X."/>
            <person name="Wang B."/>
            <person name="Hou R."/>
            <person name="Shen F."/>
            <person name="Mu B."/>
            <person name="Ni P."/>
            <person name="Lin R."/>
            <person name="Qian W."/>
            <person name="Wang G."/>
            <person name="Yu C."/>
            <person name="Nie W."/>
            <person name="Wang J."/>
            <person name="Wu Z."/>
            <person name="Liang H."/>
            <person name="Min J."/>
            <person name="Wu Q."/>
            <person name="Cheng S."/>
            <person name="Ruan J."/>
            <person name="Wang M."/>
            <person name="Shi Z."/>
            <person name="Wen M."/>
            <person name="Liu B."/>
            <person name="Ren X."/>
            <person name="Zheng H."/>
            <person name="Dong D."/>
            <person name="Cook K."/>
            <person name="Shan G."/>
            <person name="Zhang H."/>
            <person name="Kosiol C."/>
            <person name="Xie X."/>
            <person name="Lu Z."/>
            <person name="Zheng H."/>
            <person name="Li Y."/>
            <person name="Steiner C.C."/>
            <person name="Lam T.T."/>
            <person name="Lin S."/>
            <person name="Zhang Q."/>
            <person name="Li G."/>
            <person name="Tian J."/>
            <person name="Gong T."/>
            <person name="Liu H."/>
            <person name="Zhang D."/>
            <person name="Fang L."/>
            <person name="Ye C."/>
            <person name="Zhang J."/>
            <person name="Hu W."/>
            <person name="Xu A."/>
            <person name="Ren Y."/>
            <person name="Zhang G."/>
            <person name="Bruford M.W."/>
            <person name="Li Q."/>
            <person name="Ma L."/>
            <person name="Guo Y."/>
            <person name="An N."/>
            <person name="Hu Y."/>
            <person name="Zheng Y."/>
            <person name="Shi Y."/>
            <person name="Li Z."/>
            <person name="Liu Q."/>
            <person name="Chen Y."/>
            <person name="Zhao J."/>
            <person name="Qu N."/>
            <person name="Zhao S."/>
            <person name="Tian F."/>
            <person name="Wang X."/>
            <person name="Wang H."/>
            <person name="Xu L."/>
            <person name="Liu X."/>
            <person name="Vinar T."/>
            <person name="Wang Y."/>
            <person name="Lam T.W."/>
            <person name="Yiu S.M."/>
            <person name="Liu S."/>
            <person name="Zhang H."/>
            <person name="Li D."/>
            <person name="Huang Y."/>
            <person name="Wang X."/>
            <person name="Yang G."/>
            <person name="Jiang Z."/>
            <person name="Wang J."/>
            <person name="Qin N."/>
            <person name="Li L."/>
            <person name="Li J."/>
            <person name="Bolund L."/>
            <person name="Kristiansen K."/>
            <person name="Wong G.K."/>
            <person name="Olson M."/>
            <person name="Zhang X."/>
            <person name="Li S."/>
            <person name="Yang H."/>
            <person name="Wang J."/>
            <person name="Wang J."/>
        </authorList>
    </citation>
    <scope>NUCLEOTIDE SEQUENCE [LARGE SCALE GENOMIC DNA]</scope>
</reference>
<dbReference type="PANTHER" id="PTHR11847">
    <property type="entry name" value="RIBOSOMAL PROTEIN L15"/>
    <property type="match status" value="1"/>
</dbReference>
<evidence type="ECO:0000256" key="4">
    <source>
        <dbReference type="ARBA" id="ARBA00034092"/>
    </source>
</evidence>
<evidence type="ECO:0000313" key="7">
    <source>
        <dbReference type="Ensembl" id="ENSAMEP00000000946.2"/>
    </source>
</evidence>
<accession>G1L241</accession>
<evidence type="ECO:0000256" key="6">
    <source>
        <dbReference type="RuleBase" id="RU000663"/>
    </source>
</evidence>
<comment type="subunit">
    <text evidence="5">Component of the large ribosomal subunit. Interacts with IFIT1 (via TPR repeats 1-4).</text>
</comment>